<dbReference type="Pfam" id="PF11127">
    <property type="entry name" value="YgaP-like_TM"/>
    <property type="match status" value="1"/>
</dbReference>
<name>A0A6P1DSN0_9GAMM</name>
<evidence type="ECO:0000313" key="3">
    <source>
        <dbReference type="EMBL" id="NEX19941.1"/>
    </source>
</evidence>
<feature type="transmembrane region" description="Helical" evidence="1">
    <location>
        <begin position="39"/>
        <end position="58"/>
    </location>
</feature>
<comment type="caution">
    <text evidence="3">The sequence shown here is derived from an EMBL/GenBank/DDBJ whole genome shotgun (WGS) entry which is preliminary data.</text>
</comment>
<dbReference type="InterPro" id="IPR021309">
    <property type="entry name" value="YgaP-like_TM"/>
</dbReference>
<gene>
    <name evidence="3" type="ORF">G3480_06380</name>
</gene>
<keyword evidence="1" id="KW-0812">Transmembrane</keyword>
<reference evidence="3 4" key="2">
    <citation type="submission" date="2020-02" db="EMBL/GenBank/DDBJ databases">
        <title>Genome sequences of Thiorhodococcus mannitoliphagus and Thiorhodococcus minor, purple sulfur photosynthetic bacteria in the gammaproteobacterial family, Chromatiaceae.</title>
        <authorList>
            <person name="Aviles F.A."/>
            <person name="Meyer T.E."/>
            <person name="Kyndt J.A."/>
        </authorList>
    </citation>
    <scope>NUCLEOTIDE SEQUENCE [LARGE SCALE GENOMIC DNA]</scope>
    <source>
        <strain evidence="3 4">DSM 18266</strain>
    </source>
</reference>
<evidence type="ECO:0000313" key="4">
    <source>
        <dbReference type="Proteomes" id="UP000471640"/>
    </source>
</evidence>
<accession>A0A6P1DSN0</accession>
<dbReference type="AlphaFoldDB" id="A0A6P1DSN0"/>
<keyword evidence="4" id="KW-1185">Reference proteome</keyword>
<protein>
    <submittedName>
        <fullName evidence="3">DUF2892 domain-containing protein</fullName>
    </submittedName>
</protein>
<reference evidence="4" key="1">
    <citation type="journal article" date="2020" name="Microbiol. Resour. Announc.">
        <title>Draft Genome Sequences of Thiorhodococcus mannitoliphagus and Thiorhodococcus minor, Purple Sulfur Photosynthetic Bacteria in the Gammaproteobacterial Family Chromatiaceae.</title>
        <authorList>
            <person name="Aviles F.A."/>
            <person name="Meyer T.E."/>
            <person name="Kyndt J.A."/>
        </authorList>
    </citation>
    <scope>NUCLEOTIDE SEQUENCE [LARGE SCALE GENOMIC DNA]</scope>
    <source>
        <strain evidence="4">DSM 18266</strain>
    </source>
</reference>
<sequence>MELVNNVGKQDRNIRFAAGGAAILLGIVTGLWWLDIIGLILLATAYFGTCLAYIPLGINTAKETADD</sequence>
<feature type="domain" description="Inner membrane protein YgaP-like transmembrane" evidence="2">
    <location>
        <begin position="5"/>
        <end position="63"/>
    </location>
</feature>
<evidence type="ECO:0000256" key="1">
    <source>
        <dbReference type="SAM" id="Phobius"/>
    </source>
</evidence>
<dbReference type="Proteomes" id="UP000471640">
    <property type="component" value="Unassembled WGS sequence"/>
</dbReference>
<keyword evidence="1" id="KW-1133">Transmembrane helix</keyword>
<dbReference type="RefSeq" id="WP_164652853.1">
    <property type="nucleotide sequence ID" value="NZ_JAAIJR010000018.1"/>
</dbReference>
<keyword evidence="1" id="KW-0472">Membrane</keyword>
<proteinExistence type="predicted"/>
<organism evidence="3 4">
    <name type="scientific">Thiorhodococcus mannitoliphagus</name>
    <dbReference type="NCBI Taxonomy" id="329406"/>
    <lineage>
        <taxon>Bacteria</taxon>
        <taxon>Pseudomonadati</taxon>
        <taxon>Pseudomonadota</taxon>
        <taxon>Gammaproteobacteria</taxon>
        <taxon>Chromatiales</taxon>
        <taxon>Chromatiaceae</taxon>
        <taxon>Thiorhodococcus</taxon>
    </lineage>
</organism>
<evidence type="ECO:0000259" key="2">
    <source>
        <dbReference type="Pfam" id="PF11127"/>
    </source>
</evidence>
<dbReference type="EMBL" id="JAAIJR010000018">
    <property type="protein sequence ID" value="NEX19941.1"/>
    <property type="molecule type" value="Genomic_DNA"/>
</dbReference>
<feature type="transmembrane region" description="Helical" evidence="1">
    <location>
        <begin position="12"/>
        <end position="33"/>
    </location>
</feature>